<dbReference type="Pfam" id="PF08378">
    <property type="entry name" value="NERD"/>
    <property type="match status" value="1"/>
</dbReference>
<name>A0ABD6T5Y9_9BACI</name>
<proteinExistence type="predicted"/>
<reference evidence="3 4" key="1">
    <citation type="submission" date="2017-09" db="EMBL/GenBank/DDBJ databases">
        <title>Large-scale bioinformatics analysis of Bacillus genomes uncovers conserved roles of natural products in bacterial physiology.</title>
        <authorList>
            <consortium name="Agbiome Team Llc"/>
            <person name="Bleich R.M."/>
            <person name="Grubbs K.J."/>
            <person name="Santa Maria K.C."/>
            <person name="Allen S.E."/>
            <person name="Farag S."/>
            <person name="Shank E.A."/>
            <person name="Bowers A."/>
        </authorList>
    </citation>
    <scope>NUCLEOTIDE SEQUENCE [LARGE SCALE GENOMIC DNA]</scope>
    <source>
        <strain evidence="3 4">AFS037265</strain>
    </source>
</reference>
<dbReference type="Proteomes" id="UP000221918">
    <property type="component" value="Unassembled WGS sequence"/>
</dbReference>
<keyword evidence="1" id="KW-0175">Coiled coil</keyword>
<evidence type="ECO:0000313" key="4">
    <source>
        <dbReference type="Proteomes" id="UP000221918"/>
    </source>
</evidence>
<dbReference type="RefSeq" id="WP_003204729.1">
    <property type="nucleotide sequence ID" value="NZ_CM000743.1"/>
</dbReference>
<evidence type="ECO:0000256" key="1">
    <source>
        <dbReference type="SAM" id="Coils"/>
    </source>
</evidence>
<dbReference type="InterPro" id="IPR011528">
    <property type="entry name" value="NERD"/>
</dbReference>
<gene>
    <name evidence="3" type="ORF">COF81_13150</name>
</gene>
<dbReference type="AlphaFoldDB" id="A0ABD6T5Y9"/>
<feature type="coiled-coil region" evidence="1">
    <location>
        <begin position="35"/>
        <end position="109"/>
    </location>
</feature>
<evidence type="ECO:0000313" key="3">
    <source>
        <dbReference type="EMBL" id="PHE96391.1"/>
    </source>
</evidence>
<accession>A0ABD6T5Y9</accession>
<comment type="caution">
    <text evidence="3">The sequence shown here is derived from an EMBL/GenBank/DDBJ whole genome shotgun (WGS) entry which is preliminary data.</text>
</comment>
<organism evidence="3 4">
    <name type="scientific">Bacillus pseudomycoides</name>
    <dbReference type="NCBI Taxonomy" id="64104"/>
    <lineage>
        <taxon>Bacteria</taxon>
        <taxon>Bacillati</taxon>
        <taxon>Bacillota</taxon>
        <taxon>Bacilli</taxon>
        <taxon>Bacillales</taxon>
        <taxon>Bacillaceae</taxon>
        <taxon>Bacillus</taxon>
        <taxon>Bacillus cereus group</taxon>
    </lineage>
</organism>
<protein>
    <recommendedName>
        <fullName evidence="2">NERD domain-containing protein</fullName>
    </recommendedName>
</protein>
<sequence>MGYFVCSIFILILGGIAYFFYKKTKMLQAEKQIVLQDHQNEKAQILNNFEQQKNDIEHNFNQKNQNLEIAYKEVFKQTQKEHATKVAEMQENMNELNNYIEDIQKYSRNTGEIITHQILSELKKTWVSNGTLSETDMYIIPNVFIPFTYNGKMRTRQIDHLILLPVGIYVVETKYWRGKIVHGLTKTLAKDFSFLLDMVPNSKKSSQTLVFIPSQSSDETGKLVNTIQVRSYGEPTDQASRTAVTLNEYLNAQVQWKVPYVTPVVYFGYPNQDNTNGLVELAKENKVARFTTAGQLQDFFKQELTKPQKLSNVQLQEIKSIVEHVNYLESASYVEKLHRTNKQGVNG</sequence>
<evidence type="ECO:0000259" key="2">
    <source>
        <dbReference type="Pfam" id="PF08378"/>
    </source>
</evidence>
<feature type="domain" description="NERD" evidence="2">
    <location>
        <begin position="120"/>
        <end position="192"/>
    </location>
</feature>
<dbReference type="EMBL" id="NUTL01000051">
    <property type="protein sequence ID" value="PHE96391.1"/>
    <property type="molecule type" value="Genomic_DNA"/>
</dbReference>